<protein>
    <submittedName>
        <fullName evidence="1">Uncharacterized protein</fullName>
    </submittedName>
</protein>
<name>A0ABR3AHF0_PHYBL</name>
<organism evidence="1 2">
    <name type="scientific">Phycomyces blakesleeanus</name>
    <dbReference type="NCBI Taxonomy" id="4837"/>
    <lineage>
        <taxon>Eukaryota</taxon>
        <taxon>Fungi</taxon>
        <taxon>Fungi incertae sedis</taxon>
        <taxon>Mucoromycota</taxon>
        <taxon>Mucoromycotina</taxon>
        <taxon>Mucoromycetes</taxon>
        <taxon>Mucorales</taxon>
        <taxon>Phycomycetaceae</taxon>
        <taxon>Phycomyces</taxon>
    </lineage>
</organism>
<comment type="caution">
    <text evidence="1">The sequence shown here is derived from an EMBL/GenBank/DDBJ whole genome shotgun (WGS) entry which is preliminary data.</text>
</comment>
<proteinExistence type="predicted"/>
<dbReference type="EMBL" id="JBCLYO010000187">
    <property type="protein sequence ID" value="KAL0072949.1"/>
    <property type="molecule type" value="Genomic_DNA"/>
</dbReference>
<dbReference type="Proteomes" id="UP001448207">
    <property type="component" value="Unassembled WGS sequence"/>
</dbReference>
<accession>A0ABR3AHF0</accession>
<gene>
    <name evidence="1" type="ORF">J3Q64DRAFT_1789366</name>
</gene>
<sequence length="217" mass="24829">MTQDQDNSNRQSSNESSSLYEAAHNLVNAFNQYVWPQRAESNQLNISSSSSSNNNNSQAFVGTSFRNRYLVGNRQYSLVQDKGVQTDPIDMIIRDLKREDNKNEKNTLKLVEADHQRVISLENEITRMKKQLVLQGVSFHTPSSLGNQKVTKPRQPILAHSLAGARRVMPESGFVRSLYSPQANKTDDRHKITMQSIVKEIPKVKLRRTEMILLYHM</sequence>
<evidence type="ECO:0000313" key="2">
    <source>
        <dbReference type="Proteomes" id="UP001448207"/>
    </source>
</evidence>
<reference evidence="1 2" key="1">
    <citation type="submission" date="2024-04" db="EMBL/GenBank/DDBJ databases">
        <title>Symmetric and asymmetric DNA N6-adenine methylation regulates different biological responses in Mucorales.</title>
        <authorList>
            <consortium name="Lawrence Berkeley National Laboratory"/>
            <person name="Lax C."/>
            <person name="Mondo S.J."/>
            <person name="Osorio-Concepcion M."/>
            <person name="Muszewska A."/>
            <person name="Corrochano-Luque M."/>
            <person name="Gutierrez G."/>
            <person name="Riley R."/>
            <person name="Lipzen A."/>
            <person name="Guo J."/>
            <person name="Hundley H."/>
            <person name="Amirebrahimi M."/>
            <person name="Ng V."/>
            <person name="Lorenzo-Gutierrez D."/>
            <person name="Binder U."/>
            <person name="Yang J."/>
            <person name="Song Y."/>
            <person name="Canovas D."/>
            <person name="Navarro E."/>
            <person name="Freitag M."/>
            <person name="Gabaldon T."/>
            <person name="Grigoriev I.V."/>
            <person name="Corrochano L.M."/>
            <person name="Nicolas F.E."/>
            <person name="Garre V."/>
        </authorList>
    </citation>
    <scope>NUCLEOTIDE SEQUENCE [LARGE SCALE GENOMIC DNA]</scope>
    <source>
        <strain evidence="1 2">L51</strain>
    </source>
</reference>
<evidence type="ECO:0000313" key="1">
    <source>
        <dbReference type="EMBL" id="KAL0072949.1"/>
    </source>
</evidence>
<keyword evidence="2" id="KW-1185">Reference proteome</keyword>